<comment type="caution">
    <text evidence="1">The sequence shown here is derived from an EMBL/GenBank/DDBJ whole genome shotgun (WGS) entry which is preliminary data.</text>
</comment>
<reference evidence="1" key="1">
    <citation type="submission" date="2022-11" db="EMBL/GenBank/DDBJ databases">
        <authorList>
            <person name="Petersen C."/>
        </authorList>
    </citation>
    <scope>NUCLEOTIDE SEQUENCE</scope>
    <source>
        <strain evidence="1">IBT 34128</strain>
    </source>
</reference>
<dbReference type="Proteomes" id="UP001141434">
    <property type="component" value="Unassembled WGS sequence"/>
</dbReference>
<dbReference type="OrthoDB" id="5414143at2759"/>
<dbReference type="EMBL" id="JAPMSZ010000005">
    <property type="protein sequence ID" value="KAJ5101366.1"/>
    <property type="molecule type" value="Genomic_DNA"/>
</dbReference>
<gene>
    <name evidence="1" type="ORF">NUU61_003588</name>
</gene>
<dbReference type="RefSeq" id="XP_056512197.1">
    <property type="nucleotide sequence ID" value="XM_056654170.1"/>
</dbReference>
<keyword evidence="2" id="KW-1185">Reference proteome</keyword>
<proteinExistence type="predicted"/>
<evidence type="ECO:0000313" key="2">
    <source>
        <dbReference type="Proteomes" id="UP001141434"/>
    </source>
</evidence>
<name>A0A9W9FJH5_9EURO</name>
<organism evidence="1 2">
    <name type="scientific">Penicillium alfredii</name>
    <dbReference type="NCBI Taxonomy" id="1506179"/>
    <lineage>
        <taxon>Eukaryota</taxon>
        <taxon>Fungi</taxon>
        <taxon>Dikarya</taxon>
        <taxon>Ascomycota</taxon>
        <taxon>Pezizomycotina</taxon>
        <taxon>Eurotiomycetes</taxon>
        <taxon>Eurotiomycetidae</taxon>
        <taxon>Eurotiales</taxon>
        <taxon>Aspergillaceae</taxon>
        <taxon>Penicillium</taxon>
    </lineage>
</organism>
<sequence length="96" mass="10769">MVEGEMKLEDYVLGSDPYRTTSLPSGWPYPLSLKDAPHFRARINTIYTDIKELLSAEGLNETFIPYEATKPGHPEGISPRISYGSIYKSPITHPSK</sequence>
<reference evidence="1" key="2">
    <citation type="journal article" date="2023" name="IMA Fungus">
        <title>Comparative genomic study of the Penicillium genus elucidates a diverse pangenome and 15 lateral gene transfer events.</title>
        <authorList>
            <person name="Petersen C."/>
            <person name="Sorensen T."/>
            <person name="Nielsen M.R."/>
            <person name="Sondergaard T.E."/>
            <person name="Sorensen J.L."/>
            <person name="Fitzpatrick D.A."/>
            <person name="Frisvad J.C."/>
            <person name="Nielsen K.L."/>
        </authorList>
    </citation>
    <scope>NUCLEOTIDE SEQUENCE</scope>
    <source>
        <strain evidence="1">IBT 34128</strain>
    </source>
</reference>
<dbReference type="AlphaFoldDB" id="A0A9W9FJH5"/>
<protein>
    <submittedName>
        <fullName evidence="1">Uncharacterized protein</fullName>
    </submittedName>
</protein>
<evidence type="ECO:0000313" key="1">
    <source>
        <dbReference type="EMBL" id="KAJ5101366.1"/>
    </source>
</evidence>
<dbReference type="GeneID" id="81393338"/>
<accession>A0A9W9FJH5</accession>